<comment type="caution">
    <text evidence="15">The sequence shown here is derived from an EMBL/GenBank/DDBJ whole genome shotgun (WGS) entry which is preliminary data.</text>
</comment>
<dbReference type="PANTHER" id="PTHR47944:SF17">
    <property type="entry name" value="3,9-DIHYDROXYPTEROCARPAN 6A-MONOOXYGENASE"/>
    <property type="match status" value="1"/>
</dbReference>
<keyword evidence="10 13" id="KW-0503">Monooxygenase</keyword>
<dbReference type="PROSITE" id="PS00086">
    <property type="entry name" value="CYTOCHROME_P450"/>
    <property type="match status" value="1"/>
</dbReference>
<dbReference type="InterPro" id="IPR001128">
    <property type="entry name" value="Cyt_P450"/>
</dbReference>
<dbReference type="GO" id="GO:0020037">
    <property type="term" value="F:heme binding"/>
    <property type="evidence" value="ECO:0007669"/>
    <property type="project" value="InterPro"/>
</dbReference>
<proteinExistence type="inferred from homology"/>
<dbReference type="GO" id="GO:0016020">
    <property type="term" value="C:membrane"/>
    <property type="evidence" value="ECO:0007669"/>
    <property type="project" value="UniProtKB-SubCell"/>
</dbReference>
<keyword evidence="7 14" id="KW-1133">Transmembrane helix</keyword>
<dbReference type="InterPro" id="IPR036396">
    <property type="entry name" value="Cyt_P450_sf"/>
</dbReference>
<keyword evidence="9 12" id="KW-0408">Iron</keyword>
<evidence type="ECO:0000256" key="2">
    <source>
        <dbReference type="ARBA" id="ARBA00004167"/>
    </source>
</evidence>
<keyword evidence="8 13" id="KW-0560">Oxidoreductase</keyword>
<comment type="cofactor">
    <cofactor evidence="1 12">
        <name>heme</name>
        <dbReference type="ChEBI" id="CHEBI:30413"/>
    </cofactor>
</comment>
<dbReference type="Proteomes" id="UP000822688">
    <property type="component" value="Chromosome 7"/>
</dbReference>
<dbReference type="Gene3D" id="1.10.630.10">
    <property type="entry name" value="Cytochrome P450"/>
    <property type="match status" value="1"/>
</dbReference>
<dbReference type="CDD" id="cd20618">
    <property type="entry name" value="CYP71_clan"/>
    <property type="match status" value="1"/>
</dbReference>
<organism evidence="15 16">
    <name type="scientific">Ceratodon purpureus</name>
    <name type="common">Fire moss</name>
    <name type="synonym">Dicranum purpureum</name>
    <dbReference type="NCBI Taxonomy" id="3225"/>
    <lineage>
        <taxon>Eukaryota</taxon>
        <taxon>Viridiplantae</taxon>
        <taxon>Streptophyta</taxon>
        <taxon>Embryophyta</taxon>
        <taxon>Bryophyta</taxon>
        <taxon>Bryophytina</taxon>
        <taxon>Bryopsida</taxon>
        <taxon>Dicranidae</taxon>
        <taxon>Pseudoditrichales</taxon>
        <taxon>Ditrichaceae</taxon>
        <taxon>Ceratodon</taxon>
    </lineage>
</organism>
<evidence type="ECO:0000256" key="8">
    <source>
        <dbReference type="ARBA" id="ARBA00023002"/>
    </source>
</evidence>
<evidence type="ECO:0000256" key="9">
    <source>
        <dbReference type="ARBA" id="ARBA00023004"/>
    </source>
</evidence>
<evidence type="ECO:0000313" key="15">
    <source>
        <dbReference type="EMBL" id="KAG0565964.1"/>
    </source>
</evidence>
<dbReference type="EMBL" id="CM026428">
    <property type="protein sequence ID" value="KAG0565964.1"/>
    <property type="molecule type" value="Genomic_DNA"/>
</dbReference>
<comment type="similarity">
    <text evidence="3 13">Belongs to the cytochrome P450 family.</text>
</comment>
<dbReference type="PRINTS" id="PR00463">
    <property type="entry name" value="EP450I"/>
</dbReference>
<evidence type="ECO:0000256" key="3">
    <source>
        <dbReference type="ARBA" id="ARBA00010617"/>
    </source>
</evidence>
<evidence type="ECO:0000313" key="16">
    <source>
        <dbReference type="Proteomes" id="UP000822688"/>
    </source>
</evidence>
<evidence type="ECO:0000256" key="13">
    <source>
        <dbReference type="RuleBase" id="RU000461"/>
    </source>
</evidence>
<protein>
    <recommendedName>
        <fullName evidence="17">Cytochrome P450</fullName>
    </recommendedName>
</protein>
<dbReference type="AlphaFoldDB" id="A0A8T0H6F7"/>
<keyword evidence="11 14" id="KW-0472">Membrane</keyword>
<dbReference type="PANTHER" id="PTHR47944">
    <property type="entry name" value="CYTOCHROME P450 98A9"/>
    <property type="match status" value="1"/>
</dbReference>
<evidence type="ECO:0000256" key="12">
    <source>
        <dbReference type="PIRSR" id="PIRSR602401-1"/>
    </source>
</evidence>
<keyword evidence="5 14" id="KW-0812">Transmembrane</keyword>
<sequence>MLDDSKRSSSRLTLSLRENTQFVASFMAFSVMESIPTFYVLATTVLVIIVLRSVLRRSPNLPPGPTGLPLIGSLHLLSALPHQNLAELAKKYGPLMSMRLGQEQCIIATSPETAMEFLKNQGANFSSRPPFRAGDVVLYGQDLLCQNATSQWRHHRMIFKTELTGPQRLEATQNVRAEEIAHLIRTLPQNQKVELRPYLSVMLNNVVSRFILNKRLSARSGGHETEEELSAIKNFKEITHEIALCLSAFYPGDFIPALKWLGPQRLEKRFKECNKRMDLFVSKIIAEHEAERKLGAIAEEEKDMVHVLLDEMEKSEEEHRITMTNVKAILWDAFSASVDTILISSEWTLSEVLRKPDVLAKAQEELDNVVGQDRRVLESDIPKLVYIQAIVKEALRLHPPAPVLAPHQSIDACKAFGYDIPAEARVFVNVWAIARDPSLWPNPLEFNPGRFMPGGINAGIDMKGQHFQLLPFGAGRRMCPGKGLGLLIMHYCVASLLHAVLWTDVTNDPEMAEGPAGLSVPRAVPLQVIAKPRLAFDFYTS</sequence>
<gene>
    <name evidence="15" type="ORF">KC19_7G027600</name>
</gene>
<evidence type="ECO:0000256" key="7">
    <source>
        <dbReference type="ARBA" id="ARBA00022989"/>
    </source>
</evidence>
<evidence type="ECO:0000256" key="5">
    <source>
        <dbReference type="ARBA" id="ARBA00022692"/>
    </source>
</evidence>
<comment type="subcellular location">
    <subcellularLocation>
        <location evidence="2">Membrane</location>
        <topology evidence="2">Single-pass membrane protein</topology>
    </subcellularLocation>
</comment>
<dbReference type="FunFam" id="1.10.630.10:FF:000097">
    <property type="entry name" value="Cytochrome P-450 19"/>
    <property type="match status" value="1"/>
</dbReference>
<evidence type="ECO:0000256" key="6">
    <source>
        <dbReference type="ARBA" id="ARBA00022723"/>
    </source>
</evidence>
<reference evidence="15" key="1">
    <citation type="submission" date="2020-06" db="EMBL/GenBank/DDBJ databases">
        <title>WGS assembly of Ceratodon purpureus strain R40.</title>
        <authorList>
            <person name="Carey S.B."/>
            <person name="Jenkins J."/>
            <person name="Shu S."/>
            <person name="Lovell J.T."/>
            <person name="Sreedasyam A."/>
            <person name="Maumus F."/>
            <person name="Tiley G.P."/>
            <person name="Fernandez-Pozo N."/>
            <person name="Barry K."/>
            <person name="Chen C."/>
            <person name="Wang M."/>
            <person name="Lipzen A."/>
            <person name="Daum C."/>
            <person name="Saski C.A."/>
            <person name="Payton A.C."/>
            <person name="Mcbreen J.C."/>
            <person name="Conrad R.E."/>
            <person name="Kollar L.M."/>
            <person name="Olsson S."/>
            <person name="Huttunen S."/>
            <person name="Landis J.B."/>
            <person name="Wickett N.J."/>
            <person name="Johnson M.G."/>
            <person name="Rensing S.A."/>
            <person name="Grimwood J."/>
            <person name="Schmutz J."/>
            <person name="Mcdaniel S.F."/>
        </authorList>
    </citation>
    <scope>NUCLEOTIDE SEQUENCE</scope>
    <source>
        <strain evidence="15">R40</strain>
    </source>
</reference>
<dbReference type="PRINTS" id="PR00385">
    <property type="entry name" value="P450"/>
</dbReference>
<dbReference type="OrthoDB" id="2789670at2759"/>
<feature type="transmembrane region" description="Helical" evidence="14">
    <location>
        <begin position="22"/>
        <end position="51"/>
    </location>
</feature>
<evidence type="ECO:0000256" key="14">
    <source>
        <dbReference type="SAM" id="Phobius"/>
    </source>
</evidence>
<dbReference type="Pfam" id="PF00067">
    <property type="entry name" value="p450"/>
    <property type="match status" value="1"/>
</dbReference>
<feature type="binding site" description="axial binding residue" evidence="12">
    <location>
        <position position="479"/>
    </location>
    <ligand>
        <name>heme</name>
        <dbReference type="ChEBI" id="CHEBI:30413"/>
    </ligand>
    <ligandPart>
        <name>Fe</name>
        <dbReference type="ChEBI" id="CHEBI:18248"/>
    </ligandPart>
</feature>
<evidence type="ECO:0008006" key="17">
    <source>
        <dbReference type="Google" id="ProtNLM"/>
    </source>
</evidence>
<evidence type="ECO:0000256" key="10">
    <source>
        <dbReference type="ARBA" id="ARBA00023033"/>
    </source>
</evidence>
<accession>A0A8T0H6F7</accession>
<name>A0A8T0H6F7_CERPU</name>
<keyword evidence="6 12" id="KW-0479">Metal-binding</keyword>
<evidence type="ECO:0000256" key="4">
    <source>
        <dbReference type="ARBA" id="ARBA00022617"/>
    </source>
</evidence>
<keyword evidence="16" id="KW-1185">Reference proteome</keyword>
<dbReference type="GO" id="GO:0005506">
    <property type="term" value="F:iron ion binding"/>
    <property type="evidence" value="ECO:0007669"/>
    <property type="project" value="InterPro"/>
</dbReference>
<dbReference type="InterPro" id="IPR002401">
    <property type="entry name" value="Cyt_P450_E_grp-I"/>
</dbReference>
<dbReference type="GO" id="GO:0016705">
    <property type="term" value="F:oxidoreductase activity, acting on paired donors, with incorporation or reduction of molecular oxygen"/>
    <property type="evidence" value="ECO:0007669"/>
    <property type="project" value="InterPro"/>
</dbReference>
<keyword evidence="4 12" id="KW-0349">Heme</keyword>
<evidence type="ECO:0000256" key="11">
    <source>
        <dbReference type="ARBA" id="ARBA00023136"/>
    </source>
</evidence>
<dbReference type="GO" id="GO:0004497">
    <property type="term" value="F:monooxygenase activity"/>
    <property type="evidence" value="ECO:0007669"/>
    <property type="project" value="UniProtKB-KW"/>
</dbReference>
<evidence type="ECO:0000256" key="1">
    <source>
        <dbReference type="ARBA" id="ARBA00001971"/>
    </source>
</evidence>
<dbReference type="InterPro" id="IPR017972">
    <property type="entry name" value="Cyt_P450_CS"/>
</dbReference>
<dbReference type="SUPFAM" id="SSF48264">
    <property type="entry name" value="Cytochrome P450"/>
    <property type="match status" value="1"/>
</dbReference>